<feature type="region of interest" description="Disordered" evidence="2">
    <location>
        <begin position="139"/>
        <end position="194"/>
    </location>
</feature>
<keyword evidence="1" id="KW-0175">Coiled coil</keyword>
<keyword evidence="4" id="KW-1185">Reference proteome</keyword>
<dbReference type="GeneID" id="54300093"/>
<reference evidence="3" key="1">
    <citation type="journal article" date="2020" name="Stud. Mycol.">
        <title>101 Dothideomycetes genomes: a test case for predicting lifestyles and emergence of pathogens.</title>
        <authorList>
            <person name="Haridas S."/>
            <person name="Albert R."/>
            <person name="Binder M."/>
            <person name="Bloem J."/>
            <person name="Labutti K."/>
            <person name="Salamov A."/>
            <person name="Andreopoulos B."/>
            <person name="Baker S."/>
            <person name="Barry K."/>
            <person name="Bills G."/>
            <person name="Bluhm B."/>
            <person name="Cannon C."/>
            <person name="Castanera R."/>
            <person name="Culley D."/>
            <person name="Daum C."/>
            <person name="Ezra D."/>
            <person name="Gonzalez J."/>
            <person name="Henrissat B."/>
            <person name="Kuo A."/>
            <person name="Liang C."/>
            <person name="Lipzen A."/>
            <person name="Lutzoni F."/>
            <person name="Magnuson J."/>
            <person name="Mondo S."/>
            <person name="Nolan M."/>
            <person name="Ohm R."/>
            <person name="Pangilinan J."/>
            <person name="Park H.-J."/>
            <person name="Ramirez L."/>
            <person name="Alfaro M."/>
            <person name="Sun H."/>
            <person name="Tritt A."/>
            <person name="Yoshinaga Y."/>
            <person name="Zwiers L.-H."/>
            <person name="Turgeon B."/>
            <person name="Goodwin S."/>
            <person name="Spatafora J."/>
            <person name="Crous P."/>
            <person name="Grigoriev I."/>
        </authorList>
    </citation>
    <scope>NUCLEOTIDE SEQUENCE</scope>
    <source>
        <strain evidence="3">CBS 121167</strain>
    </source>
</reference>
<sequence>MEGWTDPKDVTNDRDYVEILEIWEACLEAAVHHGIFIPPQFRKLVDLSKRKLLRGETHDEAQAEKLASWFTCHSASLDITHSNWKVRVDVFIIKDHNGRHRKEIFLINGSELVELVSNDVESFGGQLIDAYSKNGRKLFDSNGPPSLSQAPRSNAKKMFDRADRKRRRIIEEESSEDSEMHDYSGDDSEYGNSDLKPENLMETPEPLFSDDIHQDHEQAYAVPRDADQAFRELKEARQKIRMLEAEKDTMETEQKSLKTVNEMLSGNIRELEKRLYEADSKRCTH</sequence>
<feature type="compositionally biased region" description="Polar residues" evidence="2">
    <location>
        <begin position="143"/>
        <end position="152"/>
    </location>
</feature>
<evidence type="ECO:0000313" key="3">
    <source>
        <dbReference type="EMBL" id="KAF2136799.1"/>
    </source>
</evidence>
<dbReference type="RefSeq" id="XP_033392517.1">
    <property type="nucleotide sequence ID" value="XM_033542596.1"/>
</dbReference>
<protein>
    <submittedName>
        <fullName evidence="3">Uncharacterized protein</fullName>
    </submittedName>
</protein>
<evidence type="ECO:0000313" key="4">
    <source>
        <dbReference type="Proteomes" id="UP000799438"/>
    </source>
</evidence>
<accession>A0A6A6AXY4</accession>
<dbReference type="AlphaFoldDB" id="A0A6A6AXY4"/>
<gene>
    <name evidence="3" type="ORF">K452DRAFT_302488</name>
</gene>
<feature type="coiled-coil region" evidence="1">
    <location>
        <begin position="226"/>
        <end position="281"/>
    </location>
</feature>
<evidence type="ECO:0000256" key="2">
    <source>
        <dbReference type="SAM" id="MobiDB-lite"/>
    </source>
</evidence>
<dbReference type="EMBL" id="ML995512">
    <property type="protein sequence ID" value="KAF2136799.1"/>
    <property type="molecule type" value="Genomic_DNA"/>
</dbReference>
<name>A0A6A6AXY4_9PEZI</name>
<evidence type="ECO:0000256" key="1">
    <source>
        <dbReference type="SAM" id="Coils"/>
    </source>
</evidence>
<dbReference type="Proteomes" id="UP000799438">
    <property type="component" value="Unassembled WGS sequence"/>
</dbReference>
<organism evidence="3 4">
    <name type="scientific">Aplosporella prunicola CBS 121167</name>
    <dbReference type="NCBI Taxonomy" id="1176127"/>
    <lineage>
        <taxon>Eukaryota</taxon>
        <taxon>Fungi</taxon>
        <taxon>Dikarya</taxon>
        <taxon>Ascomycota</taxon>
        <taxon>Pezizomycotina</taxon>
        <taxon>Dothideomycetes</taxon>
        <taxon>Dothideomycetes incertae sedis</taxon>
        <taxon>Botryosphaeriales</taxon>
        <taxon>Aplosporellaceae</taxon>
        <taxon>Aplosporella</taxon>
    </lineage>
</organism>
<proteinExistence type="predicted"/>